<dbReference type="AlphaFoldDB" id="A0A7X0RD84"/>
<sequence>MCDDPDPRIYFDALCRQARILKAKGRGGREVTIMASGLEDADEVLRGRSAGDMTIAADAFAARTIKLPTWAKDGFSDVVHDLFFAYLHGRLIAVHCDGSLAKAILGWIDRPPRPPLRRVDAGVLNEALLSGEAKGLWLRGTHVRRSTKADAKTLSGTDLGAALDPVQDATYSMGSAKANIRTNAAFAALTGIVGVTPRRSRVWFRPTQSLADFIDVCTDLLLALDAVIVAGNSNDRPFPWLATELHALQGVEHAFDLTWSTPQSLPTLQWTDEMEQAAETLERATITVNGRAGTPDFELEVGLDGRVAGRLGCTVTRLDKQTELHFGFRGTPTDAGHAREVLDALEQTELLTVHFASGHAITDSAIWTSQVSDAPFPAWEWVDFAGYRVNREKTDVPLDLLHASIATGGDDSLFAWVVDQFGSAGHLTCDDGANEVCDFVHLADDDTLSLIHVKAAGTDSPLRRPSAGKYEVVVGQATKNVRYLQSRTLDEALRTHFDRATWLAGVRQPDRSLLLAALAARDPAAGSAVVIVQPHVTVSARQSARTALTGADATRIRLLETMLNAARGSMTAVGSELRVIGSS</sequence>
<comment type="caution">
    <text evidence="1">The sequence shown here is derived from an EMBL/GenBank/DDBJ whole genome shotgun (WGS) entry which is preliminary data.</text>
</comment>
<dbReference type="EMBL" id="JACKXE010000001">
    <property type="protein sequence ID" value="MBB6626087.1"/>
    <property type="molecule type" value="Genomic_DNA"/>
</dbReference>
<accession>A0A7X0RD84</accession>
<proteinExistence type="predicted"/>
<keyword evidence="2" id="KW-1185">Reference proteome</keyword>
<organism evidence="1 2">
    <name type="scientific">Nocardioides luti</name>
    <dbReference type="NCBI Taxonomy" id="2761101"/>
    <lineage>
        <taxon>Bacteria</taxon>
        <taxon>Bacillati</taxon>
        <taxon>Actinomycetota</taxon>
        <taxon>Actinomycetes</taxon>
        <taxon>Propionibacteriales</taxon>
        <taxon>Nocardioidaceae</taxon>
        <taxon>Nocardioides</taxon>
    </lineage>
</organism>
<reference evidence="1 2" key="1">
    <citation type="submission" date="2020-08" db="EMBL/GenBank/DDBJ databases">
        <authorList>
            <person name="Seo M.-J."/>
        </authorList>
    </citation>
    <scope>NUCLEOTIDE SEQUENCE [LARGE SCALE GENOMIC DNA]</scope>
    <source>
        <strain evidence="1 2">KIGAM211</strain>
    </source>
</reference>
<evidence type="ECO:0000313" key="2">
    <source>
        <dbReference type="Proteomes" id="UP000523955"/>
    </source>
</evidence>
<evidence type="ECO:0000313" key="1">
    <source>
        <dbReference type="EMBL" id="MBB6626087.1"/>
    </source>
</evidence>
<name>A0A7X0RD84_9ACTN</name>
<protein>
    <submittedName>
        <fullName evidence="1">Uncharacterized protein</fullName>
    </submittedName>
</protein>
<dbReference type="RefSeq" id="WP_185251397.1">
    <property type="nucleotide sequence ID" value="NZ_JACKXE010000001.1"/>
</dbReference>
<dbReference type="Proteomes" id="UP000523955">
    <property type="component" value="Unassembled WGS sequence"/>
</dbReference>
<gene>
    <name evidence="1" type="ORF">H5V45_02020</name>
</gene>